<evidence type="ECO:0000313" key="3">
    <source>
        <dbReference type="Proteomes" id="UP001267878"/>
    </source>
</evidence>
<gene>
    <name evidence="2" type="ORF">J2X04_003014</name>
</gene>
<evidence type="ECO:0000313" key="2">
    <source>
        <dbReference type="EMBL" id="MDR7100633.1"/>
    </source>
</evidence>
<organism evidence="2 3">
    <name type="scientific">Agrilutibacter niabensis</name>
    <dbReference type="NCBI Taxonomy" id="380628"/>
    <lineage>
        <taxon>Bacteria</taxon>
        <taxon>Pseudomonadati</taxon>
        <taxon>Pseudomonadota</taxon>
        <taxon>Gammaproteobacteria</taxon>
        <taxon>Lysobacterales</taxon>
        <taxon>Lysobacteraceae</taxon>
        <taxon>Agrilutibacter</taxon>
    </lineage>
</organism>
<sequence length="40" mass="4081">MAGEGIVAGGDKEYVAGSPGDVPTPPPMRVIPVFTCVMAY</sequence>
<feature type="region of interest" description="Disordered" evidence="1">
    <location>
        <begin position="1"/>
        <end position="21"/>
    </location>
</feature>
<protein>
    <submittedName>
        <fullName evidence="2">Uncharacterized protein</fullName>
    </submittedName>
</protein>
<dbReference type="Proteomes" id="UP001267878">
    <property type="component" value="Unassembled WGS sequence"/>
</dbReference>
<keyword evidence="3" id="KW-1185">Reference proteome</keyword>
<proteinExistence type="predicted"/>
<dbReference type="EMBL" id="JAVDVW010000002">
    <property type="protein sequence ID" value="MDR7100633.1"/>
    <property type="molecule type" value="Genomic_DNA"/>
</dbReference>
<reference evidence="2 3" key="1">
    <citation type="submission" date="2023-07" db="EMBL/GenBank/DDBJ databases">
        <title>Sorghum-associated microbial communities from plants grown in Nebraska, USA.</title>
        <authorList>
            <person name="Schachtman D."/>
        </authorList>
    </citation>
    <scope>NUCLEOTIDE SEQUENCE [LARGE SCALE GENOMIC DNA]</scope>
    <source>
        <strain evidence="2 3">BE187</strain>
    </source>
</reference>
<comment type="caution">
    <text evidence="2">The sequence shown here is derived from an EMBL/GenBank/DDBJ whole genome shotgun (WGS) entry which is preliminary data.</text>
</comment>
<name>A0ABU1VU28_9GAMM</name>
<accession>A0ABU1VU28</accession>
<evidence type="ECO:0000256" key="1">
    <source>
        <dbReference type="SAM" id="MobiDB-lite"/>
    </source>
</evidence>